<reference evidence="4" key="1">
    <citation type="submission" date="2020-11" db="EMBL/GenBank/DDBJ databases">
        <title>Nocardioides sp. nov., isolated from Soil of Cynanchum wilfordii Hemsley rhizosphere.</title>
        <authorList>
            <person name="Lee J.-S."/>
            <person name="Suh M.K."/>
            <person name="Kim J.-S."/>
        </authorList>
    </citation>
    <scope>NUCLEOTIDE SEQUENCE</scope>
    <source>
        <strain evidence="4">KCTC 19275</strain>
    </source>
</reference>
<evidence type="ECO:0000313" key="5">
    <source>
        <dbReference type="Proteomes" id="UP000640489"/>
    </source>
</evidence>
<dbReference type="InterPro" id="IPR050109">
    <property type="entry name" value="HTH-type_TetR-like_transc_reg"/>
</dbReference>
<dbReference type="GO" id="GO:0003700">
    <property type="term" value="F:DNA-binding transcription factor activity"/>
    <property type="evidence" value="ECO:0007669"/>
    <property type="project" value="TreeGrafter"/>
</dbReference>
<dbReference type="InterPro" id="IPR009057">
    <property type="entry name" value="Homeodomain-like_sf"/>
</dbReference>
<evidence type="ECO:0000313" key="4">
    <source>
        <dbReference type="EMBL" id="MBF4765966.1"/>
    </source>
</evidence>
<gene>
    <name evidence="4" type="ORF">ISU07_22755</name>
</gene>
<dbReference type="PANTHER" id="PTHR30055">
    <property type="entry name" value="HTH-TYPE TRANSCRIPTIONAL REGULATOR RUTR"/>
    <property type="match status" value="1"/>
</dbReference>
<dbReference type="RefSeq" id="WP_194709152.1">
    <property type="nucleotide sequence ID" value="NZ_JADKPN010000021.1"/>
</dbReference>
<organism evidence="4 5">
    <name type="scientific">Nocardioides islandensis</name>
    <dbReference type="NCBI Taxonomy" id="433663"/>
    <lineage>
        <taxon>Bacteria</taxon>
        <taxon>Bacillati</taxon>
        <taxon>Actinomycetota</taxon>
        <taxon>Actinomycetes</taxon>
        <taxon>Propionibacteriales</taxon>
        <taxon>Nocardioidaceae</taxon>
        <taxon>Nocardioides</taxon>
    </lineage>
</organism>
<dbReference type="GO" id="GO:0000976">
    <property type="term" value="F:transcription cis-regulatory region binding"/>
    <property type="evidence" value="ECO:0007669"/>
    <property type="project" value="TreeGrafter"/>
</dbReference>
<dbReference type="PRINTS" id="PR00455">
    <property type="entry name" value="HTHTETR"/>
</dbReference>
<sequence length="207" mass="22131">MSSGTRSYRSPRREQQAAENRALVLAAATRLFSERGWAGSGMRDVAERAGVSVETVYAGFGSKPALLLAAIDAGVVGDTEGVPLAERPEFAALGVGGLDERIAATATLLTHINERTWGLRRALVEAAASEPQLAEKLRELERSRRANVRSGAERVAGRPLSDEVVDGVWALTGAEIYFLMTQVAGRSVQEYHAWLAGTLARLLAVTS</sequence>
<keyword evidence="5" id="KW-1185">Reference proteome</keyword>
<feature type="domain" description="HTH tetR-type" evidence="3">
    <location>
        <begin position="18"/>
        <end position="78"/>
    </location>
</feature>
<name>A0A930VJW4_9ACTN</name>
<dbReference type="Gene3D" id="1.10.357.10">
    <property type="entry name" value="Tetracycline Repressor, domain 2"/>
    <property type="match status" value="1"/>
</dbReference>
<proteinExistence type="predicted"/>
<keyword evidence="1 2" id="KW-0238">DNA-binding</keyword>
<dbReference type="Pfam" id="PF00440">
    <property type="entry name" value="TetR_N"/>
    <property type="match status" value="1"/>
</dbReference>
<protein>
    <submittedName>
        <fullName evidence="4">TetR/AcrR family transcriptional regulator</fullName>
    </submittedName>
</protein>
<dbReference type="SUPFAM" id="SSF46689">
    <property type="entry name" value="Homeodomain-like"/>
    <property type="match status" value="1"/>
</dbReference>
<dbReference type="AlphaFoldDB" id="A0A930VJW4"/>
<feature type="DNA-binding region" description="H-T-H motif" evidence="2">
    <location>
        <begin position="41"/>
        <end position="60"/>
    </location>
</feature>
<dbReference type="EMBL" id="JADKPN010000021">
    <property type="protein sequence ID" value="MBF4765966.1"/>
    <property type="molecule type" value="Genomic_DNA"/>
</dbReference>
<evidence type="ECO:0000256" key="1">
    <source>
        <dbReference type="ARBA" id="ARBA00023125"/>
    </source>
</evidence>
<dbReference type="InterPro" id="IPR001647">
    <property type="entry name" value="HTH_TetR"/>
</dbReference>
<dbReference type="PANTHER" id="PTHR30055:SF223">
    <property type="entry name" value="HTH-TYPE TRANSCRIPTIONAL REGULATOR UIDR"/>
    <property type="match status" value="1"/>
</dbReference>
<dbReference type="PROSITE" id="PS50977">
    <property type="entry name" value="HTH_TETR_2"/>
    <property type="match status" value="1"/>
</dbReference>
<evidence type="ECO:0000259" key="3">
    <source>
        <dbReference type="PROSITE" id="PS50977"/>
    </source>
</evidence>
<evidence type="ECO:0000256" key="2">
    <source>
        <dbReference type="PROSITE-ProRule" id="PRU00335"/>
    </source>
</evidence>
<comment type="caution">
    <text evidence="4">The sequence shown here is derived from an EMBL/GenBank/DDBJ whole genome shotgun (WGS) entry which is preliminary data.</text>
</comment>
<accession>A0A930VJW4</accession>
<dbReference type="Proteomes" id="UP000640489">
    <property type="component" value="Unassembled WGS sequence"/>
</dbReference>